<evidence type="ECO:0000256" key="1">
    <source>
        <dbReference type="SAM" id="SignalP"/>
    </source>
</evidence>
<dbReference type="KEGG" id="mcoo:MCOO_30800"/>
<organism evidence="3 4">
    <name type="scientific">Mycobacterium cookii</name>
    <dbReference type="NCBI Taxonomy" id="1775"/>
    <lineage>
        <taxon>Bacteria</taxon>
        <taxon>Bacillati</taxon>
        <taxon>Actinomycetota</taxon>
        <taxon>Actinomycetes</taxon>
        <taxon>Mycobacteriales</taxon>
        <taxon>Mycobacteriaceae</taxon>
        <taxon>Mycobacterium</taxon>
    </lineage>
</organism>
<feature type="chain" id="PRO_5029516843" evidence="1">
    <location>
        <begin position="26"/>
        <end position="495"/>
    </location>
</feature>
<evidence type="ECO:0000313" key="4">
    <source>
        <dbReference type="Proteomes" id="UP000465866"/>
    </source>
</evidence>
<protein>
    <submittedName>
        <fullName evidence="3">PE family protein</fullName>
    </submittedName>
</protein>
<dbReference type="Proteomes" id="UP000465866">
    <property type="component" value="Chromosome"/>
</dbReference>
<evidence type="ECO:0000259" key="2">
    <source>
        <dbReference type="Pfam" id="PF08237"/>
    </source>
</evidence>
<gene>
    <name evidence="3" type="primary">PE2</name>
    <name evidence="3" type="ORF">MCOO_30800</name>
</gene>
<sequence length="495" mass="52085">MGAGLLVTVGLCGLTALLNSTAALADTADSPLGDGEALIFGATLVPTPPSQYVDAADTLYLQHLGFTGTAQSSYTPEGSSALNPDTLPYGASLDQDQAIMVSGIESQIAGGGVSAENPVVVFGYSQSSEASSLLMQQLQADGVPSDDVHFVLVGDLLNPNGGFMNTFDFPAGNTAAFTALDVPFEPATPSDLYPTDIYTLEYDGFADFPHYTTNLLSDLNAMLGFFFEHFTYLDLAPDQINNAILLPGSEALTGQGLTDYYMIPNDNLPILEPLLLIPRVGQPLYDLLQPDTQILVNLGYGSITEGWNQGPANEPTTFGLSPHIDHTQLADALSNGWHQGVTAALSDLHNPGSYQDQVAPLQPFADAFYTIGAAPQDPSFTDVIDGLLKYAGFPLSDVTLSSSPTDIMNDISSTLSYDVSSLTPLADAIKDAVTSLPTWDANIFTDQLGSGNFIDAILDPTSANTALVPYDLIVGAEVPLFAAVGTFINLAGLFS</sequence>
<accession>A0A7I7KYB7</accession>
<dbReference type="EMBL" id="AP022569">
    <property type="protein sequence ID" value="BBX47065.1"/>
    <property type="molecule type" value="Genomic_DNA"/>
</dbReference>
<reference evidence="3 4" key="1">
    <citation type="journal article" date="2019" name="Emerg. Microbes Infect.">
        <title>Comprehensive subspecies identification of 175 nontuberculous mycobacteria species based on 7547 genomic profiles.</title>
        <authorList>
            <person name="Matsumoto Y."/>
            <person name="Kinjo T."/>
            <person name="Motooka D."/>
            <person name="Nabeya D."/>
            <person name="Jung N."/>
            <person name="Uechi K."/>
            <person name="Horii T."/>
            <person name="Iida T."/>
            <person name="Fujita J."/>
            <person name="Nakamura S."/>
        </authorList>
    </citation>
    <scope>NUCLEOTIDE SEQUENCE [LARGE SCALE GENOMIC DNA]</scope>
    <source>
        <strain evidence="3 4">JCM 12404</strain>
    </source>
</reference>
<keyword evidence="1" id="KW-0732">Signal</keyword>
<keyword evidence="4" id="KW-1185">Reference proteome</keyword>
<dbReference type="Pfam" id="PF08237">
    <property type="entry name" value="PE-PPE"/>
    <property type="match status" value="1"/>
</dbReference>
<dbReference type="InterPro" id="IPR013228">
    <property type="entry name" value="PE-PPE_C"/>
</dbReference>
<feature type="signal peptide" evidence="1">
    <location>
        <begin position="1"/>
        <end position="25"/>
    </location>
</feature>
<name>A0A7I7KYB7_9MYCO</name>
<proteinExistence type="predicted"/>
<feature type="domain" description="PE-PPE" evidence="2">
    <location>
        <begin position="73"/>
        <end position="300"/>
    </location>
</feature>
<dbReference type="AlphaFoldDB" id="A0A7I7KYB7"/>
<evidence type="ECO:0000313" key="3">
    <source>
        <dbReference type="EMBL" id="BBX47065.1"/>
    </source>
</evidence>